<keyword evidence="1" id="KW-0812">Transmembrane</keyword>
<gene>
    <name evidence="2" type="ORF">NE695_06635</name>
</gene>
<dbReference type="GeneID" id="90532541"/>
<feature type="transmembrane region" description="Helical" evidence="1">
    <location>
        <begin position="144"/>
        <end position="168"/>
    </location>
</feature>
<feature type="transmembrane region" description="Helical" evidence="1">
    <location>
        <begin position="56"/>
        <end position="76"/>
    </location>
</feature>
<dbReference type="PANTHER" id="PTHR36833">
    <property type="entry name" value="SLR0610 PROTEIN-RELATED"/>
    <property type="match status" value="1"/>
</dbReference>
<evidence type="ECO:0000313" key="3">
    <source>
        <dbReference type="Proteomes" id="UP001524473"/>
    </source>
</evidence>
<feature type="transmembrane region" description="Helical" evidence="1">
    <location>
        <begin position="226"/>
        <end position="246"/>
    </location>
</feature>
<dbReference type="InterPro" id="IPR010390">
    <property type="entry name" value="ABC-2_transporter-like"/>
</dbReference>
<feature type="transmembrane region" description="Helical" evidence="1">
    <location>
        <begin position="20"/>
        <end position="44"/>
    </location>
</feature>
<sequence length="258" mass="29975">MRLYRKYFSVFLKGAMQYKVSFFLTMLAQFFVSFEVFLGVYFMFQRFHSVEGFTYSQVLLCYSAVLFQFYLAEFFFRGFDRFASMLGNGQFDRILVRPRNTVFQVITSQMDFTRMGRLLQGFVLLPYAMATAGVEWNFLRVLTLLFMILGGTLLFAGIFVLGATLSFFTTAGLEVVNVFTDGVKEHGKYPLSIYGKRVLEFCTFVIPYALVQYYPLLYLLGRSTDLLYVFLPLIASAFLIPCWLLWRFGVRHYRSTGS</sequence>
<keyword evidence="1" id="KW-1133">Transmembrane helix</keyword>
<organism evidence="2 3">
    <name type="scientific">Neglectibacter timonensis</name>
    <dbReference type="NCBI Taxonomy" id="1776382"/>
    <lineage>
        <taxon>Bacteria</taxon>
        <taxon>Bacillati</taxon>
        <taxon>Bacillota</taxon>
        <taxon>Clostridia</taxon>
        <taxon>Eubacteriales</taxon>
        <taxon>Oscillospiraceae</taxon>
        <taxon>Neglectibacter</taxon>
    </lineage>
</organism>
<dbReference type="PANTHER" id="PTHR36833:SF1">
    <property type="entry name" value="INTEGRAL MEMBRANE TRANSPORT PROTEIN"/>
    <property type="match status" value="1"/>
</dbReference>
<dbReference type="Proteomes" id="UP001524473">
    <property type="component" value="Unassembled WGS sequence"/>
</dbReference>
<evidence type="ECO:0000313" key="2">
    <source>
        <dbReference type="EMBL" id="MCQ4839593.1"/>
    </source>
</evidence>
<accession>A0ABT1RYE1</accession>
<dbReference type="Pfam" id="PF06182">
    <property type="entry name" value="ABC2_membrane_6"/>
    <property type="match status" value="1"/>
</dbReference>
<proteinExistence type="predicted"/>
<evidence type="ECO:0000256" key="1">
    <source>
        <dbReference type="SAM" id="Phobius"/>
    </source>
</evidence>
<protein>
    <submittedName>
        <fullName evidence="2">ABC-2 family transporter protein</fullName>
    </submittedName>
</protein>
<keyword evidence="1" id="KW-0472">Membrane</keyword>
<reference evidence="2 3" key="1">
    <citation type="submission" date="2022-06" db="EMBL/GenBank/DDBJ databases">
        <title>Isolation of gut microbiota from human fecal samples.</title>
        <authorList>
            <person name="Pamer E.G."/>
            <person name="Barat B."/>
            <person name="Waligurski E."/>
            <person name="Medina S."/>
            <person name="Paddock L."/>
            <person name="Mostad J."/>
        </authorList>
    </citation>
    <scope>NUCLEOTIDE SEQUENCE [LARGE SCALE GENOMIC DNA]</scope>
    <source>
        <strain evidence="2 3">DFI.9.73</strain>
    </source>
</reference>
<dbReference type="RefSeq" id="WP_066864415.1">
    <property type="nucleotide sequence ID" value="NZ_CABKVV010000014.1"/>
</dbReference>
<dbReference type="EMBL" id="JANFZH010000011">
    <property type="protein sequence ID" value="MCQ4839593.1"/>
    <property type="molecule type" value="Genomic_DNA"/>
</dbReference>
<comment type="caution">
    <text evidence="2">The sequence shown here is derived from an EMBL/GenBank/DDBJ whole genome shotgun (WGS) entry which is preliminary data.</text>
</comment>
<keyword evidence="3" id="KW-1185">Reference proteome</keyword>
<name>A0ABT1RYE1_9FIRM</name>
<feature type="transmembrane region" description="Helical" evidence="1">
    <location>
        <begin position="198"/>
        <end position="220"/>
    </location>
</feature>